<protein>
    <submittedName>
        <fullName evidence="2">Uncharacterized protein</fullName>
    </submittedName>
</protein>
<feature type="compositionally biased region" description="Pro residues" evidence="1">
    <location>
        <begin position="13"/>
        <end position="22"/>
    </location>
</feature>
<reference evidence="2" key="1">
    <citation type="submission" date="2014-09" db="EMBL/GenBank/DDBJ databases">
        <authorList>
            <person name="Magalhaes I.L.F."/>
            <person name="Oliveira U."/>
            <person name="Santos F.R."/>
            <person name="Vidigal T.H.D.A."/>
            <person name="Brescovit A.D."/>
            <person name="Santos A.J."/>
        </authorList>
    </citation>
    <scope>NUCLEOTIDE SEQUENCE</scope>
    <source>
        <tissue evidence="2">Shoot tissue taken approximately 20 cm above the soil surface</tissue>
    </source>
</reference>
<proteinExistence type="predicted"/>
<dbReference type="AlphaFoldDB" id="A0A0A8Y508"/>
<sequence>MPSSSPWWAPGRPSRPPRPSRW</sequence>
<feature type="region of interest" description="Disordered" evidence="1">
    <location>
        <begin position="1"/>
        <end position="22"/>
    </location>
</feature>
<feature type="compositionally biased region" description="Low complexity" evidence="1">
    <location>
        <begin position="1"/>
        <end position="12"/>
    </location>
</feature>
<dbReference type="EMBL" id="GBRH01278082">
    <property type="protein sequence ID" value="JAD19813.1"/>
    <property type="molecule type" value="Transcribed_RNA"/>
</dbReference>
<reference evidence="2" key="2">
    <citation type="journal article" date="2015" name="Data Brief">
        <title>Shoot transcriptome of the giant reed, Arundo donax.</title>
        <authorList>
            <person name="Barrero R.A."/>
            <person name="Guerrero F.D."/>
            <person name="Moolhuijzen P."/>
            <person name="Goolsby J.A."/>
            <person name="Tidwell J."/>
            <person name="Bellgard S.E."/>
            <person name="Bellgard M.I."/>
        </authorList>
    </citation>
    <scope>NUCLEOTIDE SEQUENCE</scope>
    <source>
        <tissue evidence="2">Shoot tissue taken approximately 20 cm above the soil surface</tissue>
    </source>
</reference>
<name>A0A0A8Y508_ARUDO</name>
<organism evidence="2">
    <name type="scientific">Arundo donax</name>
    <name type="common">Giant reed</name>
    <name type="synonym">Donax arundinaceus</name>
    <dbReference type="NCBI Taxonomy" id="35708"/>
    <lineage>
        <taxon>Eukaryota</taxon>
        <taxon>Viridiplantae</taxon>
        <taxon>Streptophyta</taxon>
        <taxon>Embryophyta</taxon>
        <taxon>Tracheophyta</taxon>
        <taxon>Spermatophyta</taxon>
        <taxon>Magnoliopsida</taxon>
        <taxon>Liliopsida</taxon>
        <taxon>Poales</taxon>
        <taxon>Poaceae</taxon>
        <taxon>PACMAD clade</taxon>
        <taxon>Arundinoideae</taxon>
        <taxon>Arundineae</taxon>
        <taxon>Arundo</taxon>
    </lineage>
</organism>
<evidence type="ECO:0000256" key="1">
    <source>
        <dbReference type="SAM" id="MobiDB-lite"/>
    </source>
</evidence>
<accession>A0A0A8Y508</accession>
<evidence type="ECO:0000313" key="2">
    <source>
        <dbReference type="EMBL" id="JAD19813.1"/>
    </source>
</evidence>